<keyword evidence="2" id="KW-0812">Transmembrane</keyword>
<organism evidence="3 4">
    <name type="scientific">Liparis tanakae</name>
    <name type="common">Tanaka's snailfish</name>
    <dbReference type="NCBI Taxonomy" id="230148"/>
    <lineage>
        <taxon>Eukaryota</taxon>
        <taxon>Metazoa</taxon>
        <taxon>Chordata</taxon>
        <taxon>Craniata</taxon>
        <taxon>Vertebrata</taxon>
        <taxon>Euteleostomi</taxon>
        <taxon>Actinopterygii</taxon>
        <taxon>Neopterygii</taxon>
        <taxon>Teleostei</taxon>
        <taxon>Neoteleostei</taxon>
        <taxon>Acanthomorphata</taxon>
        <taxon>Eupercaria</taxon>
        <taxon>Perciformes</taxon>
        <taxon>Cottioidei</taxon>
        <taxon>Cottales</taxon>
        <taxon>Liparidae</taxon>
        <taxon>Liparis</taxon>
    </lineage>
</organism>
<keyword evidence="2" id="KW-1133">Transmembrane helix</keyword>
<proteinExistence type="predicted"/>
<keyword evidence="4" id="KW-1185">Reference proteome</keyword>
<evidence type="ECO:0000313" key="3">
    <source>
        <dbReference type="EMBL" id="TNN64081.1"/>
    </source>
</evidence>
<comment type="caution">
    <text evidence="3">The sequence shown here is derived from an EMBL/GenBank/DDBJ whole genome shotgun (WGS) entry which is preliminary data.</text>
</comment>
<protein>
    <submittedName>
        <fullName evidence="3">Uncharacterized protein</fullName>
    </submittedName>
</protein>
<evidence type="ECO:0000256" key="2">
    <source>
        <dbReference type="SAM" id="Phobius"/>
    </source>
</evidence>
<feature type="region of interest" description="Disordered" evidence="1">
    <location>
        <begin position="1"/>
        <end position="41"/>
    </location>
</feature>
<keyword evidence="2" id="KW-0472">Membrane</keyword>
<dbReference type="EMBL" id="SRLO01000259">
    <property type="protein sequence ID" value="TNN64081.1"/>
    <property type="molecule type" value="Genomic_DNA"/>
</dbReference>
<dbReference type="AlphaFoldDB" id="A0A4Z2HEN4"/>
<dbReference type="Proteomes" id="UP000314294">
    <property type="component" value="Unassembled WGS sequence"/>
</dbReference>
<gene>
    <name evidence="3" type="ORF">EYF80_025699</name>
</gene>
<evidence type="ECO:0000256" key="1">
    <source>
        <dbReference type="SAM" id="MobiDB-lite"/>
    </source>
</evidence>
<sequence>MQEEDVDSGSDSGEMEAGLQMDTGGAALPLTAGSEGPEGGVNWPLAPLSELASRAGELFFFTGLLTALFWAPLWAGSLWCVLPWYPTEGCSMSTPEADKLSPFTVYGGCFR</sequence>
<name>A0A4Z2HEN4_9TELE</name>
<feature type="transmembrane region" description="Helical" evidence="2">
    <location>
        <begin position="58"/>
        <end position="85"/>
    </location>
</feature>
<reference evidence="3 4" key="1">
    <citation type="submission" date="2019-03" db="EMBL/GenBank/DDBJ databases">
        <title>First draft genome of Liparis tanakae, snailfish: a comprehensive survey of snailfish specific genes.</title>
        <authorList>
            <person name="Kim W."/>
            <person name="Song I."/>
            <person name="Jeong J.-H."/>
            <person name="Kim D."/>
            <person name="Kim S."/>
            <person name="Ryu S."/>
            <person name="Song J.Y."/>
            <person name="Lee S.K."/>
        </authorList>
    </citation>
    <scope>NUCLEOTIDE SEQUENCE [LARGE SCALE GENOMIC DNA]</scope>
    <source>
        <tissue evidence="3">Muscle</tissue>
    </source>
</reference>
<evidence type="ECO:0000313" key="4">
    <source>
        <dbReference type="Proteomes" id="UP000314294"/>
    </source>
</evidence>
<accession>A0A4Z2HEN4</accession>